<dbReference type="KEGG" id="spu:105443075"/>
<reference evidence="5" key="2">
    <citation type="submission" date="2021-01" db="UniProtKB">
        <authorList>
            <consortium name="EnsemblMetazoa"/>
        </authorList>
    </citation>
    <scope>IDENTIFICATION</scope>
</reference>
<feature type="region of interest" description="Disordered" evidence="2">
    <location>
        <begin position="37"/>
        <end position="102"/>
    </location>
</feature>
<evidence type="ECO:0000256" key="1">
    <source>
        <dbReference type="PROSITE-ProRule" id="PRU00290"/>
    </source>
</evidence>
<dbReference type="EnsemblMetazoa" id="XM_011675887">
    <property type="protein sequence ID" value="XP_011674189"/>
    <property type="gene ID" value="LOC105443075"/>
</dbReference>
<feature type="compositionally biased region" description="Basic and acidic residues" evidence="2">
    <location>
        <begin position="1"/>
        <end position="12"/>
    </location>
</feature>
<keyword evidence="3" id="KW-0472">Membrane</keyword>
<dbReference type="OrthoDB" id="190375at2759"/>
<dbReference type="InterPro" id="IPR001388">
    <property type="entry name" value="Synaptobrevin-like"/>
</dbReference>
<dbReference type="GO" id="GO:0016020">
    <property type="term" value="C:membrane"/>
    <property type="evidence" value="ECO:0007669"/>
    <property type="project" value="InterPro"/>
</dbReference>
<evidence type="ECO:0000256" key="2">
    <source>
        <dbReference type="SAM" id="MobiDB-lite"/>
    </source>
</evidence>
<organism evidence="5 6">
    <name type="scientific">Strongylocentrotus purpuratus</name>
    <name type="common">Purple sea urchin</name>
    <dbReference type="NCBI Taxonomy" id="7668"/>
    <lineage>
        <taxon>Eukaryota</taxon>
        <taxon>Metazoa</taxon>
        <taxon>Echinodermata</taxon>
        <taxon>Eleutherozoa</taxon>
        <taxon>Echinozoa</taxon>
        <taxon>Echinoidea</taxon>
        <taxon>Euechinoidea</taxon>
        <taxon>Echinacea</taxon>
        <taxon>Camarodonta</taxon>
        <taxon>Echinidea</taxon>
        <taxon>Strongylocentrotidae</taxon>
        <taxon>Strongylocentrotus</taxon>
    </lineage>
</organism>
<proteinExistence type="predicted"/>
<feature type="transmembrane region" description="Helical" evidence="3">
    <location>
        <begin position="182"/>
        <end position="203"/>
    </location>
</feature>
<dbReference type="AlphaFoldDB" id="A0A7M7HN57"/>
<feature type="region of interest" description="Disordered" evidence="2">
    <location>
        <begin position="1"/>
        <end position="21"/>
    </location>
</feature>
<dbReference type="PROSITE" id="PS50892">
    <property type="entry name" value="V_SNARE"/>
    <property type="match status" value="1"/>
</dbReference>
<dbReference type="Proteomes" id="UP000007110">
    <property type="component" value="Unassembled WGS sequence"/>
</dbReference>
<evidence type="ECO:0000256" key="3">
    <source>
        <dbReference type="SAM" id="Phobius"/>
    </source>
</evidence>
<name>A0A7M7HN57_STRPU</name>
<evidence type="ECO:0000313" key="6">
    <source>
        <dbReference type="Proteomes" id="UP000007110"/>
    </source>
</evidence>
<keyword evidence="3" id="KW-0812">Transmembrane</keyword>
<keyword evidence="6" id="KW-1185">Reference proteome</keyword>
<protein>
    <recommendedName>
        <fullName evidence="4">V-SNARE coiled-coil homology domain-containing protein</fullName>
    </recommendedName>
</protein>
<dbReference type="InParanoid" id="A0A7M7HN57"/>
<dbReference type="Gene3D" id="1.20.5.110">
    <property type="match status" value="1"/>
</dbReference>
<feature type="domain" description="V-SNARE coiled-coil homology" evidence="4">
    <location>
        <begin position="118"/>
        <end position="178"/>
    </location>
</feature>
<keyword evidence="1" id="KW-0175">Coiled coil</keyword>
<accession>A0A7M7HN57</accession>
<dbReference type="Pfam" id="PF00957">
    <property type="entry name" value="Synaptobrevin"/>
    <property type="match status" value="1"/>
</dbReference>
<dbReference type="RefSeq" id="XP_011674189.2">
    <property type="nucleotide sequence ID" value="XM_011675887.2"/>
</dbReference>
<dbReference type="PRINTS" id="PR00219">
    <property type="entry name" value="SYNAPTOBREVN"/>
</dbReference>
<feature type="compositionally biased region" description="Polar residues" evidence="2">
    <location>
        <begin position="39"/>
        <end position="48"/>
    </location>
</feature>
<dbReference type="GeneID" id="105443075"/>
<dbReference type="SUPFAM" id="SSF58038">
    <property type="entry name" value="SNARE fusion complex"/>
    <property type="match status" value="1"/>
</dbReference>
<dbReference type="InterPro" id="IPR016444">
    <property type="entry name" value="Synaptobrevin/VAMP"/>
</dbReference>
<reference evidence="6" key="1">
    <citation type="submission" date="2015-02" db="EMBL/GenBank/DDBJ databases">
        <title>Genome sequencing for Strongylocentrotus purpuratus.</title>
        <authorList>
            <person name="Murali S."/>
            <person name="Liu Y."/>
            <person name="Vee V."/>
            <person name="English A."/>
            <person name="Wang M."/>
            <person name="Skinner E."/>
            <person name="Han Y."/>
            <person name="Muzny D.M."/>
            <person name="Worley K.C."/>
            <person name="Gibbs R.A."/>
        </authorList>
    </citation>
    <scope>NUCLEOTIDE SEQUENCE</scope>
</reference>
<evidence type="ECO:0000259" key="4">
    <source>
        <dbReference type="PROSITE" id="PS50892"/>
    </source>
</evidence>
<dbReference type="PANTHER" id="PTHR45701">
    <property type="entry name" value="SYNAPTOBREVIN FAMILY MEMBER"/>
    <property type="match status" value="1"/>
</dbReference>
<dbReference type="InterPro" id="IPR042855">
    <property type="entry name" value="V_SNARE_CC"/>
</dbReference>
<dbReference type="OMA" id="ANEQPHD"/>
<dbReference type="GO" id="GO:0016192">
    <property type="term" value="P:vesicle-mediated transport"/>
    <property type="evidence" value="ECO:0007669"/>
    <property type="project" value="InterPro"/>
</dbReference>
<evidence type="ECO:0000313" key="5">
    <source>
        <dbReference type="EnsemblMetazoa" id="XP_011674189"/>
    </source>
</evidence>
<feature type="compositionally biased region" description="Basic residues" evidence="2">
    <location>
        <begin position="81"/>
        <end position="96"/>
    </location>
</feature>
<feature type="compositionally biased region" description="Basic and acidic residues" evidence="2">
    <location>
        <begin position="65"/>
        <end position="80"/>
    </location>
</feature>
<keyword evidence="3" id="KW-1133">Transmembrane helix</keyword>
<sequence>MKKWPECRKKETINGGGGREEGEELVYTTFWTISMPKQKPSSVQNQENTAKEYKKLPSCTIANEQPHDHGSTTSRLDEKKSSRRKWRLKPNQRAKKKSDTSDHQQAEVLVSCVSKEVRLEKLQKDVDEVVEIVRGNVEGILEREGKVEDLEIAAERLHDAGLEFKKTGRGVRWKYWWNNNRCCIRFLIGMITFVIFISLVAGLTKRFGTHDLTSATLMTNVTTEPLFNVSSSVMPTQITPSVIDRNRTGFPPDRRGLLI</sequence>